<dbReference type="GO" id="GO:0005789">
    <property type="term" value="C:endoplasmic reticulum membrane"/>
    <property type="evidence" value="ECO:0007669"/>
    <property type="project" value="UniProtKB-SubCell"/>
</dbReference>
<dbReference type="InterPro" id="IPR039527">
    <property type="entry name" value="PIGG/GPI7"/>
</dbReference>
<feature type="transmembrane region" description="Helical" evidence="11">
    <location>
        <begin position="742"/>
        <end position="763"/>
    </location>
</feature>
<dbReference type="PANTHER" id="PTHR23072">
    <property type="entry name" value="PHOSPHATIDYLINOSITOL GLYCAN-RELATED"/>
    <property type="match status" value="1"/>
</dbReference>
<dbReference type="InterPro" id="IPR037674">
    <property type="entry name" value="PIG-G_N"/>
</dbReference>
<evidence type="ECO:0000256" key="4">
    <source>
        <dbReference type="ARBA" id="ARBA00022502"/>
    </source>
</evidence>
<keyword evidence="8 11" id="KW-1133">Transmembrane helix</keyword>
<keyword evidence="9 11" id="KW-0472">Membrane</keyword>
<protein>
    <submittedName>
        <fullName evidence="13">Phosphodiest and/or Metalloenzyme domain containing protein</fullName>
    </submittedName>
</protein>
<dbReference type="EMBL" id="QDEB01096691">
    <property type="protein sequence ID" value="RZC32507.1"/>
    <property type="molecule type" value="Genomic_DNA"/>
</dbReference>
<keyword evidence="10" id="KW-0325">Glycoprotein</keyword>
<dbReference type="Gene3D" id="3.40.720.10">
    <property type="entry name" value="Alkaline Phosphatase, subunit A"/>
    <property type="match status" value="1"/>
</dbReference>
<name>A0A482VJ20_ASBVE</name>
<feature type="domain" description="GPI ethanolamine phosphate transferase 2 C-terminal" evidence="12">
    <location>
        <begin position="641"/>
        <end position="751"/>
    </location>
</feature>
<comment type="subcellular location">
    <subcellularLocation>
        <location evidence="1">Endoplasmic reticulum membrane</location>
        <topology evidence="1">Multi-pass membrane protein</topology>
    </subcellularLocation>
</comment>
<dbReference type="Pfam" id="PF01663">
    <property type="entry name" value="Phosphodiest"/>
    <property type="match status" value="1"/>
</dbReference>
<comment type="caution">
    <text evidence="13">The sequence shown here is derived from an EMBL/GenBank/DDBJ whole genome shotgun (WGS) entry which is preliminary data.</text>
</comment>
<dbReference type="OrthoDB" id="272139at2759"/>
<keyword evidence="6 11" id="KW-0812">Transmembrane</keyword>
<feature type="transmembrane region" description="Helical" evidence="11">
    <location>
        <begin position="609"/>
        <end position="632"/>
    </location>
</feature>
<evidence type="ECO:0000256" key="8">
    <source>
        <dbReference type="ARBA" id="ARBA00022989"/>
    </source>
</evidence>
<evidence type="ECO:0000256" key="2">
    <source>
        <dbReference type="ARBA" id="ARBA00004687"/>
    </source>
</evidence>
<feature type="transmembrane region" description="Helical" evidence="11">
    <location>
        <begin position="582"/>
        <end position="600"/>
    </location>
</feature>
<evidence type="ECO:0000313" key="13">
    <source>
        <dbReference type="EMBL" id="RZC32507.1"/>
    </source>
</evidence>
<feature type="transmembrane region" description="Helical" evidence="11">
    <location>
        <begin position="716"/>
        <end position="736"/>
    </location>
</feature>
<evidence type="ECO:0000256" key="1">
    <source>
        <dbReference type="ARBA" id="ARBA00004477"/>
    </source>
</evidence>
<evidence type="ECO:0000256" key="6">
    <source>
        <dbReference type="ARBA" id="ARBA00022692"/>
    </source>
</evidence>
<dbReference type="GO" id="GO:0051267">
    <property type="term" value="F:CP2 mannose-ethanolamine phosphotransferase activity"/>
    <property type="evidence" value="ECO:0007669"/>
    <property type="project" value="TreeGrafter"/>
</dbReference>
<feature type="transmembrane region" description="Helical" evidence="11">
    <location>
        <begin position="533"/>
        <end position="553"/>
    </location>
</feature>
<dbReference type="AlphaFoldDB" id="A0A482VJ20"/>
<evidence type="ECO:0000256" key="10">
    <source>
        <dbReference type="ARBA" id="ARBA00023180"/>
    </source>
</evidence>
<accession>A0A482VJ20</accession>
<dbReference type="GO" id="GO:0006506">
    <property type="term" value="P:GPI anchor biosynthetic process"/>
    <property type="evidence" value="ECO:0007669"/>
    <property type="project" value="UniProtKB-UniPathway"/>
</dbReference>
<feature type="transmembrane region" description="Helical" evidence="11">
    <location>
        <begin position="371"/>
        <end position="389"/>
    </location>
</feature>
<keyword evidence="5" id="KW-0808">Transferase</keyword>
<gene>
    <name evidence="13" type="ORF">BDFB_001771</name>
</gene>
<feature type="transmembrane region" description="Helical" evidence="11">
    <location>
        <begin position="6"/>
        <end position="24"/>
    </location>
</feature>
<evidence type="ECO:0000256" key="11">
    <source>
        <dbReference type="SAM" id="Phobius"/>
    </source>
</evidence>
<comment type="pathway">
    <text evidence="2">Glycolipid biosynthesis; glycosylphosphatidylinositol-anchor biosynthesis.</text>
</comment>
<dbReference type="CDD" id="cd16024">
    <property type="entry name" value="GPI_EPT_2"/>
    <property type="match status" value="1"/>
</dbReference>
<dbReference type="Pfam" id="PF19316">
    <property type="entry name" value="PIGO_PIGG"/>
    <property type="match status" value="2"/>
</dbReference>
<dbReference type="PANTHER" id="PTHR23072:SF0">
    <property type="entry name" value="GPI ETHANOLAMINE PHOSPHATE TRANSFERASE 2"/>
    <property type="match status" value="1"/>
</dbReference>
<reference evidence="13 14" key="1">
    <citation type="submission" date="2017-03" db="EMBL/GenBank/DDBJ databases">
        <title>Genome of the blue death feigning beetle - Asbolus verrucosus.</title>
        <authorList>
            <person name="Rider S.D."/>
        </authorList>
    </citation>
    <scope>NUCLEOTIDE SEQUENCE [LARGE SCALE GENOMIC DNA]</scope>
    <source>
        <strain evidence="13">Butters</strain>
        <tissue evidence="13">Head and leg muscle</tissue>
    </source>
</reference>
<dbReference type="SUPFAM" id="SSF53649">
    <property type="entry name" value="Alkaline phosphatase-like"/>
    <property type="match status" value="1"/>
</dbReference>
<sequence length="779" mass="88856">MFLYYTIATLSVLLYLHGFFPIPARIATKPKYNNTSEAKPHNQKAVIVIIDALRLDFISEETTPFLAKTYKNTGCFTQLKVETPTVTLPRIKALTTGNVPQFIDIIVNLASPTKLDDSIIHRAHARKKNIVFYGDDIWLKLFPDHFKRSEGTSSFYVNDFKEVDDNVTRNVKHEINRTDWDIMILHYLGLDHIGHVFGPKSPLILTKLKEMDDIIEEIYNNSKQTLFIVTGDHGMRDSGGHGGSTFPETNVPLVVLGLPCKNDTFAQIDVPANLAVLLGLDIPTTSIGQLRSSLLSHLSLSRYLEALKYNTLLLREKTDLCEESIETAKHFHELYLMNKNEDLGNNAAKLYRDCSKKISERLLKSSVKQNVGSLFVATAMVGCVVLKILQKFSGVRTHHAHLEQVAMVTVLVVQFLELFSNLILMIVTSVIFLRNIVRFNLKHLAATTDLSFLTIVSVLHPLSFLSSSFLEEEHQFWYFFAGTFVSFKLFDEPRSWVLMFATIRFLRTINQVGDKWAAVPDLADWLLKRENHLFLQLACVLALSLSACSSFMLTKRKCMFIVDVLVLFLIYLYRMVVNENVVLGQVLWMLILLKFFYCSVRGHGLLPTWLLIANLLLKPYNLILIPMCVFASQHFHRALKAEDLVMAHWWMGNLLFFAQGHDNSLASVDISAGYVGLSNYEPALVVPQVLCHTYALPVLSHLLLFRNKQIDTNKCLSLFVMFRSYIIAVVFIVTFIHRHHLFIWSVFAPKIFAEASHFGFLFVEVSCHYLSQTINKFFI</sequence>
<evidence type="ECO:0000313" key="14">
    <source>
        <dbReference type="Proteomes" id="UP000292052"/>
    </source>
</evidence>
<dbReference type="InterPro" id="IPR002591">
    <property type="entry name" value="Phosphodiest/P_Trfase"/>
</dbReference>
<evidence type="ECO:0000256" key="5">
    <source>
        <dbReference type="ARBA" id="ARBA00022679"/>
    </source>
</evidence>
<comment type="similarity">
    <text evidence="3">Belongs to the PIGG/PIGN/PIGO family. PIGG subfamily.</text>
</comment>
<keyword evidence="4" id="KW-0337">GPI-anchor biosynthesis</keyword>
<dbReference type="InterPro" id="IPR045687">
    <property type="entry name" value="PIGG/GPI7_C"/>
</dbReference>
<feature type="transmembrane region" description="Helical" evidence="11">
    <location>
        <begin position="409"/>
        <end position="432"/>
    </location>
</feature>
<dbReference type="InterPro" id="IPR017850">
    <property type="entry name" value="Alkaline_phosphatase_core_sf"/>
</dbReference>
<evidence type="ECO:0000259" key="12">
    <source>
        <dbReference type="Pfam" id="PF19316"/>
    </source>
</evidence>
<dbReference type="Proteomes" id="UP000292052">
    <property type="component" value="Unassembled WGS sequence"/>
</dbReference>
<keyword evidence="14" id="KW-1185">Reference proteome</keyword>
<keyword evidence="7" id="KW-0256">Endoplasmic reticulum</keyword>
<feature type="domain" description="GPI ethanolamine phosphate transferase 2 C-terminal" evidence="12">
    <location>
        <begin position="424"/>
        <end position="569"/>
    </location>
</feature>
<evidence type="ECO:0000256" key="7">
    <source>
        <dbReference type="ARBA" id="ARBA00022824"/>
    </source>
</evidence>
<evidence type="ECO:0000256" key="9">
    <source>
        <dbReference type="ARBA" id="ARBA00023136"/>
    </source>
</evidence>
<evidence type="ECO:0000256" key="3">
    <source>
        <dbReference type="ARBA" id="ARBA00005315"/>
    </source>
</evidence>
<dbReference type="STRING" id="1661398.A0A482VJ20"/>
<feature type="transmembrane region" description="Helical" evidence="11">
    <location>
        <begin position="560"/>
        <end position="576"/>
    </location>
</feature>
<organism evidence="13 14">
    <name type="scientific">Asbolus verrucosus</name>
    <name type="common">Desert ironclad beetle</name>
    <dbReference type="NCBI Taxonomy" id="1661398"/>
    <lineage>
        <taxon>Eukaryota</taxon>
        <taxon>Metazoa</taxon>
        <taxon>Ecdysozoa</taxon>
        <taxon>Arthropoda</taxon>
        <taxon>Hexapoda</taxon>
        <taxon>Insecta</taxon>
        <taxon>Pterygota</taxon>
        <taxon>Neoptera</taxon>
        <taxon>Endopterygota</taxon>
        <taxon>Coleoptera</taxon>
        <taxon>Polyphaga</taxon>
        <taxon>Cucujiformia</taxon>
        <taxon>Tenebrionidae</taxon>
        <taxon>Pimeliinae</taxon>
        <taxon>Asbolus</taxon>
    </lineage>
</organism>
<dbReference type="UniPathway" id="UPA00196"/>
<proteinExistence type="inferred from homology"/>